<name>A0ACB8XH46_ARCLA</name>
<evidence type="ECO:0000313" key="2">
    <source>
        <dbReference type="Proteomes" id="UP001055879"/>
    </source>
</evidence>
<sequence>MLTHRINTFLSIRSPKTLQSLTQYHAYIITTGHHSTNIFISSKLISLYAYLHKPASSKQVFDSFDGYRDVFLWNSIIKAYFSNGIYPQCLDYYASMRVLTTLLPNQFTFPMVVSACAEVGDLVYGMIVHGSVFKVGMFQGSSAVGSSFVYMYSKCGHVDSARQVFDEMYLRDVVAWTALVIGYVQNGESEKGLRCVCDMYRTCGEDGRPNFRTLEGAFQACGNLEAVYAGRCLHGIVAKSGLICYIAVQSSILFMYSKCGTLEEAYMSFHEVPVKDIKLWTSIIGVYGKMGCIRRSLGGFMEMLVAGIDPDPMVVSCVISGLSNSICISAGKTFHGFMVRRHYDGDQMVHNALVSMYCKFGLISYAENVFNGVSVLDKEVWNAMLCGYGKVERGVKCIDLFTEMLHLGIDPDSYSLVSVISSCSQMGEMHLGRSLHGYVVKSLVKEQTSVSNSLIDMYSNLGEVATARKLSAIVDKINCPWWGISFNPKIELVNVMAA</sequence>
<gene>
    <name evidence="1" type="ORF">L6452_41824</name>
</gene>
<proteinExistence type="predicted"/>
<reference evidence="2" key="1">
    <citation type="journal article" date="2022" name="Mol. Ecol. Resour.">
        <title>The genomes of chicory, endive, great burdock and yacon provide insights into Asteraceae palaeo-polyploidization history and plant inulin production.</title>
        <authorList>
            <person name="Fan W."/>
            <person name="Wang S."/>
            <person name="Wang H."/>
            <person name="Wang A."/>
            <person name="Jiang F."/>
            <person name="Liu H."/>
            <person name="Zhao H."/>
            <person name="Xu D."/>
            <person name="Zhang Y."/>
        </authorList>
    </citation>
    <scope>NUCLEOTIDE SEQUENCE [LARGE SCALE GENOMIC DNA]</scope>
    <source>
        <strain evidence="2">cv. Niubang</strain>
    </source>
</reference>
<evidence type="ECO:0000313" key="1">
    <source>
        <dbReference type="EMBL" id="KAI3666787.1"/>
    </source>
</evidence>
<organism evidence="1 2">
    <name type="scientific">Arctium lappa</name>
    <name type="common">Greater burdock</name>
    <name type="synonym">Lappa major</name>
    <dbReference type="NCBI Taxonomy" id="4217"/>
    <lineage>
        <taxon>Eukaryota</taxon>
        <taxon>Viridiplantae</taxon>
        <taxon>Streptophyta</taxon>
        <taxon>Embryophyta</taxon>
        <taxon>Tracheophyta</taxon>
        <taxon>Spermatophyta</taxon>
        <taxon>Magnoliopsida</taxon>
        <taxon>eudicotyledons</taxon>
        <taxon>Gunneridae</taxon>
        <taxon>Pentapetalae</taxon>
        <taxon>asterids</taxon>
        <taxon>campanulids</taxon>
        <taxon>Asterales</taxon>
        <taxon>Asteraceae</taxon>
        <taxon>Carduoideae</taxon>
        <taxon>Cardueae</taxon>
        <taxon>Arctiinae</taxon>
        <taxon>Arctium</taxon>
    </lineage>
</organism>
<reference evidence="1 2" key="2">
    <citation type="journal article" date="2022" name="Mol. Ecol. Resour.">
        <title>The genomes of chicory, endive, great burdock and yacon provide insights into Asteraceae paleo-polyploidization history and plant inulin production.</title>
        <authorList>
            <person name="Fan W."/>
            <person name="Wang S."/>
            <person name="Wang H."/>
            <person name="Wang A."/>
            <person name="Jiang F."/>
            <person name="Liu H."/>
            <person name="Zhao H."/>
            <person name="Xu D."/>
            <person name="Zhang Y."/>
        </authorList>
    </citation>
    <scope>NUCLEOTIDE SEQUENCE [LARGE SCALE GENOMIC DNA]</scope>
    <source>
        <strain evidence="2">cv. Niubang</strain>
    </source>
</reference>
<dbReference type="EMBL" id="CM042063">
    <property type="protein sequence ID" value="KAI3666787.1"/>
    <property type="molecule type" value="Genomic_DNA"/>
</dbReference>
<keyword evidence="2" id="KW-1185">Reference proteome</keyword>
<dbReference type="Proteomes" id="UP001055879">
    <property type="component" value="Linkage Group LG17"/>
</dbReference>
<protein>
    <submittedName>
        <fullName evidence="1">Uncharacterized protein</fullName>
    </submittedName>
</protein>
<comment type="caution">
    <text evidence="1">The sequence shown here is derived from an EMBL/GenBank/DDBJ whole genome shotgun (WGS) entry which is preliminary data.</text>
</comment>
<accession>A0ACB8XH46</accession>